<name>A0AA35Q0V7_9HYPO</name>
<dbReference type="EMBL" id="CABFNP030001187">
    <property type="protein sequence ID" value="CAI6091563.1"/>
    <property type="molecule type" value="Genomic_DNA"/>
</dbReference>
<dbReference type="InterPro" id="IPR036404">
    <property type="entry name" value="Jacalin-like_lectin_dom_sf"/>
</dbReference>
<feature type="domain" description="Jacalin-type lectin" evidence="1">
    <location>
        <begin position="30"/>
        <end position="148"/>
    </location>
</feature>
<gene>
    <name evidence="2" type="ORF">CCHLO57077_00019447</name>
</gene>
<evidence type="ECO:0000313" key="3">
    <source>
        <dbReference type="Proteomes" id="UP001160390"/>
    </source>
</evidence>
<dbReference type="Gene3D" id="2.100.10.30">
    <property type="entry name" value="Jacalin-like lectin domain"/>
    <property type="match status" value="1"/>
</dbReference>
<protein>
    <recommendedName>
        <fullName evidence="1">Jacalin-type lectin domain-containing protein</fullName>
    </recommendedName>
</protein>
<organism evidence="2 3">
    <name type="scientific">Clonostachys chloroleuca</name>
    <dbReference type="NCBI Taxonomy" id="1926264"/>
    <lineage>
        <taxon>Eukaryota</taxon>
        <taxon>Fungi</taxon>
        <taxon>Dikarya</taxon>
        <taxon>Ascomycota</taxon>
        <taxon>Pezizomycotina</taxon>
        <taxon>Sordariomycetes</taxon>
        <taxon>Hypocreomycetidae</taxon>
        <taxon>Hypocreales</taxon>
        <taxon>Bionectriaceae</taxon>
        <taxon>Clonostachys</taxon>
    </lineage>
</organism>
<dbReference type="InterPro" id="IPR001229">
    <property type="entry name" value="Jacalin-like_lectin_dom"/>
</dbReference>
<keyword evidence="3" id="KW-1185">Reference proteome</keyword>
<evidence type="ECO:0000259" key="1">
    <source>
        <dbReference type="Pfam" id="PF01419"/>
    </source>
</evidence>
<sequence>MTLSLGNPPTGGTTTAEDNSFTIRNELNAVQTITVWIADGSGNFSNRKLVKAIKVKYSDGTERAHGNQTGTSHSFKFDSGEKVKSMSIWTGLRVDRIKWVTHNNRTFDHGGKDYTDGKGGTEYPQDVGNGILLGFEGTRDANELVSLGSSFKEASD</sequence>
<reference evidence="2" key="1">
    <citation type="submission" date="2023-01" db="EMBL/GenBank/DDBJ databases">
        <authorList>
            <person name="Piombo E."/>
        </authorList>
    </citation>
    <scope>NUCLEOTIDE SEQUENCE</scope>
</reference>
<dbReference type="SUPFAM" id="SSF51101">
    <property type="entry name" value="Mannose-binding lectins"/>
    <property type="match status" value="1"/>
</dbReference>
<comment type="caution">
    <text evidence="2">The sequence shown here is derived from an EMBL/GenBank/DDBJ whole genome shotgun (WGS) entry which is preliminary data.</text>
</comment>
<accession>A0AA35Q0V7</accession>
<dbReference type="AlphaFoldDB" id="A0AA35Q0V7"/>
<proteinExistence type="predicted"/>
<evidence type="ECO:0000313" key="2">
    <source>
        <dbReference type="EMBL" id="CAI6091563.1"/>
    </source>
</evidence>
<dbReference type="Proteomes" id="UP001160390">
    <property type="component" value="Unassembled WGS sequence"/>
</dbReference>
<dbReference type="Pfam" id="PF01419">
    <property type="entry name" value="Jacalin"/>
    <property type="match status" value="1"/>
</dbReference>